<feature type="signal peptide" evidence="2">
    <location>
        <begin position="1"/>
        <end position="17"/>
    </location>
</feature>
<comment type="caution">
    <text evidence="3">The sequence shown here is derived from an EMBL/GenBank/DDBJ whole genome shotgun (WGS) entry which is preliminary data.</text>
</comment>
<sequence>MKLSLFCVSLAIAQVTSFVSTGGNLGVRHSSSTSTVITSVLPGDDDWAGDVVSGGTIRGCSVQQVGESITDWIVTIDGVEADLGRFSEAIYKKITGDAKQQSFQGFRPGTIPPHLQPTYKAFAMDECARETVLEAMQQNNIRPFTDARNDFFIESVSVPPPKKKGGKKKKGGRKKKAMAAAEAPVVEEPESEPQWKTYETMKEAIDAGWIPGQSFSFVCKNVKGQKVLAPKDVQGAEPIMKPFDRL</sequence>
<evidence type="ECO:0000256" key="1">
    <source>
        <dbReference type="SAM" id="MobiDB-lite"/>
    </source>
</evidence>
<evidence type="ECO:0000256" key="2">
    <source>
        <dbReference type="SAM" id="SignalP"/>
    </source>
</evidence>
<evidence type="ECO:0000313" key="4">
    <source>
        <dbReference type="Proteomes" id="UP001295423"/>
    </source>
</evidence>
<dbReference type="GO" id="GO:0015031">
    <property type="term" value="P:protein transport"/>
    <property type="evidence" value="ECO:0007669"/>
    <property type="project" value="InterPro"/>
</dbReference>
<dbReference type="InterPro" id="IPR036611">
    <property type="entry name" value="Trigger_fac_ribosome-bd_sf"/>
</dbReference>
<organism evidence="3 4">
    <name type="scientific">Cylindrotheca closterium</name>
    <dbReference type="NCBI Taxonomy" id="2856"/>
    <lineage>
        <taxon>Eukaryota</taxon>
        <taxon>Sar</taxon>
        <taxon>Stramenopiles</taxon>
        <taxon>Ochrophyta</taxon>
        <taxon>Bacillariophyta</taxon>
        <taxon>Bacillariophyceae</taxon>
        <taxon>Bacillariophycidae</taxon>
        <taxon>Bacillariales</taxon>
        <taxon>Bacillariaceae</taxon>
        <taxon>Cylindrotheca</taxon>
    </lineage>
</organism>
<dbReference type="Proteomes" id="UP001295423">
    <property type="component" value="Unassembled WGS sequence"/>
</dbReference>
<feature type="compositionally biased region" description="Basic residues" evidence="1">
    <location>
        <begin position="161"/>
        <end position="177"/>
    </location>
</feature>
<reference evidence="3" key="1">
    <citation type="submission" date="2023-08" db="EMBL/GenBank/DDBJ databases">
        <authorList>
            <person name="Audoor S."/>
            <person name="Bilcke G."/>
        </authorList>
    </citation>
    <scope>NUCLEOTIDE SEQUENCE</scope>
</reference>
<keyword evidence="4" id="KW-1185">Reference proteome</keyword>
<feature type="chain" id="PRO_5041983947" evidence="2">
    <location>
        <begin position="18"/>
        <end position="246"/>
    </location>
</feature>
<dbReference type="SUPFAM" id="SSF102735">
    <property type="entry name" value="Trigger factor ribosome-binding domain"/>
    <property type="match status" value="1"/>
</dbReference>
<dbReference type="EMBL" id="CAKOGP040000002">
    <property type="protein sequence ID" value="CAJ1925823.1"/>
    <property type="molecule type" value="Genomic_DNA"/>
</dbReference>
<evidence type="ECO:0000313" key="3">
    <source>
        <dbReference type="EMBL" id="CAJ1925823.1"/>
    </source>
</evidence>
<accession>A0AAD2CE72</accession>
<dbReference type="GO" id="GO:0006457">
    <property type="term" value="P:protein folding"/>
    <property type="evidence" value="ECO:0007669"/>
    <property type="project" value="InterPro"/>
</dbReference>
<name>A0AAD2CE72_9STRA</name>
<protein>
    <submittedName>
        <fullName evidence="3">Uncharacterized protein</fullName>
    </submittedName>
</protein>
<feature type="region of interest" description="Disordered" evidence="1">
    <location>
        <begin position="156"/>
        <end position="192"/>
    </location>
</feature>
<proteinExistence type="predicted"/>
<dbReference type="AlphaFoldDB" id="A0AAD2CE72"/>
<keyword evidence="2" id="KW-0732">Signal</keyword>
<gene>
    <name evidence="3" type="ORF">CYCCA115_LOCUS1171</name>
</gene>